<protein>
    <submittedName>
        <fullName evidence="10">DNA alkylation response protein</fullName>
    </submittedName>
</protein>
<dbReference type="Pfam" id="PF18158">
    <property type="entry name" value="AidB_N"/>
    <property type="match status" value="1"/>
</dbReference>
<comment type="similarity">
    <text evidence="2 5">Belongs to the acyl-CoA dehydrogenase family.</text>
</comment>
<dbReference type="SUPFAM" id="SSF47203">
    <property type="entry name" value="Acyl-CoA dehydrogenase C-terminal domain-like"/>
    <property type="match status" value="1"/>
</dbReference>
<dbReference type="InterPro" id="IPR041504">
    <property type="entry name" value="AidB_N"/>
</dbReference>
<dbReference type="InParanoid" id="A0A263D828"/>
<evidence type="ECO:0000313" key="11">
    <source>
        <dbReference type="Proteomes" id="UP000242444"/>
    </source>
</evidence>
<dbReference type="OrthoDB" id="9771038at2"/>
<dbReference type="Gene3D" id="1.20.140.10">
    <property type="entry name" value="Butyryl-CoA Dehydrogenase, subunit A, domain 3"/>
    <property type="match status" value="1"/>
</dbReference>
<evidence type="ECO:0000256" key="2">
    <source>
        <dbReference type="ARBA" id="ARBA00009347"/>
    </source>
</evidence>
<name>A0A263D828_9PSEU</name>
<dbReference type="PROSITE" id="PS00073">
    <property type="entry name" value="ACYL_COA_DH_2"/>
    <property type="match status" value="1"/>
</dbReference>
<comment type="caution">
    <text evidence="10">The sequence shown here is derived from an EMBL/GenBank/DDBJ whole genome shotgun (WGS) entry which is preliminary data.</text>
</comment>
<dbReference type="SUPFAM" id="SSF56645">
    <property type="entry name" value="Acyl-CoA dehydrogenase NM domain-like"/>
    <property type="match status" value="1"/>
</dbReference>
<gene>
    <name evidence="10" type="ORF">CFN78_08440</name>
</gene>
<evidence type="ECO:0000256" key="5">
    <source>
        <dbReference type="RuleBase" id="RU362125"/>
    </source>
</evidence>
<keyword evidence="4 5" id="KW-0274">FAD</keyword>
<proteinExistence type="inferred from homology"/>
<feature type="region of interest" description="Disordered" evidence="6">
    <location>
        <begin position="1"/>
        <end position="35"/>
    </location>
</feature>
<accession>A0A263D828</accession>
<dbReference type="PANTHER" id="PTHR42707">
    <property type="entry name" value="ACYL-COA DEHYDROGENASE"/>
    <property type="match status" value="1"/>
</dbReference>
<dbReference type="PANTHER" id="PTHR42707:SF3">
    <property type="entry name" value="ACYL-COA DEHYDROGENASE AIDB-RELATED"/>
    <property type="match status" value="1"/>
</dbReference>
<evidence type="ECO:0000313" key="10">
    <source>
        <dbReference type="EMBL" id="OZM73555.1"/>
    </source>
</evidence>
<dbReference type="InterPro" id="IPR006089">
    <property type="entry name" value="Acyl-CoA_DH_CS"/>
</dbReference>
<dbReference type="Proteomes" id="UP000242444">
    <property type="component" value="Unassembled WGS sequence"/>
</dbReference>
<dbReference type="InterPro" id="IPR052904">
    <property type="entry name" value="Acyl-CoA_dehydrogenase-like"/>
</dbReference>
<reference evidence="10 11" key="1">
    <citation type="submission" date="2017-07" db="EMBL/GenBank/DDBJ databases">
        <title>Amycolatopsis antarcticus sp. nov., isolated from the surface of an Antarcticus brown macroalga.</title>
        <authorList>
            <person name="Wang J."/>
            <person name="Leiva S."/>
            <person name="Huang J."/>
            <person name="Huang Y."/>
        </authorList>
    </citation>
    <scope>NUCLEOTIDE SEQUENCE [LARGE SCALE GENOMIC DNA]</scope>
    <source>
        <strain evidence="10 11">AU-G6</strain>
    </source>
</reference>
<comment type="cofactor">
    <cofactor evidence="1 5">
        <name>FAD</name>
        <dbReference type="ChEBI" id="CHEBI:57692"/>
    </cofactor>
</comment>
<dbReference type="InterPro" id="IPR009075">
    <property type="entry name" value="AcylCo_DH/oxidase_C"/>
</dbReference>
<sequence>MTALRDSSDTDPGEAAFSPRTHEVRNQPPVLSGHDPLACDPAVGIALRAAGAETTPDLRALALESATAATREHGRLANENPPVLRTHDRFGNRVDEVDFHPSWHRLMERAVGHGLHAAPWSPDAGPHAHLLRAAGFYLWSQAEAGHGCPISMTYAAIPALRHAPDAAAAYEPLLRSRAYDFGLRAPSDKAGLLAGMSMTEKQGGSDVRANTTTATPAGDGTYRLVGHKWFTSAPMNDIFLTLAQTAGGLSCFVLPRVLPDGTPNEIRLQRLKDKLGNKSNASAEIEYTGATGWLVGEEGRGVRTIIEMVTMTRLDCVLGSSASIRAALSEAAWHTAHRSAFGEVLHDQPAMRAVLADLACESEAATTLALRLAAAVDAPSGTDAALLRLALPASKYYVCKRAPMVVGEALECLGGNGYVEESGMPRLYREAPLLSIWEGSGNVTALDVLRALGRSPDSADALLAEVDATAGADAGLDSAVTALRAELRAPEQSRARRLAELIALCLQGSLLLRHAPTAVSEAFCASRFGDPARHTLGTLPRGIDPVPLVDRVTPR</sequence>
<dbReference type="Gene3D" id="6.10.250.600">
    <property type="match status" value="1"/>
</dbReference>
<keyword evidence="5" id="KW-0560">Oxidoreductase</keyword>
<evidence type="ECO:0000259" key="7">
    <source>
        <dbReference type="Pfam" id="PF00441"/>
    </source>
</evidence>
<evidence type="ECO:0000256" key="3">
    <source>
        <dbReference type="ARBA" id="ARBA00022630"/>
    </source>
</evidence>
<dbReference type="RefSeq" id="WP_094862072.1">
    <property type="nucleotide sequence ID" value="NZ_NKYE01000004.1"/>
</dbReference>
<feature type="domain" description="Adaptive response protein AidB N-terminal" evidence="9">
    <location>
        <begin position="26"/>
        <end position="180"/>
    </location>
</feature>
<dbReference type="InterPro" id="IPR009100">
    <property type="entry name" value="AcylCoA_DH/oxidase_NM_dom_sf"/>
</dbReference>
<dbReference type="GO" id="GO:0003995">
    <property type="term" value="F:acyl-CoA dehydrogenase activity"/>
    <property type="evidence" value="ECO:0007669"/>
    <property type="project" value="InterPro"/>
</dbReference>
<organism evidence="10 11">
    <name type="scientific">Amycolatopsis antarctica</name>
    <dbReference type="NCBI Taxonomy" id="1854586"/>
    <lineage>
        <taxon>Bacteria</taxon>
        <taxon>Bacillati</taxon>
        <taxon>Actinomycetota</taxon>
        <taxon>Actinomycetes</taxon>
        <taxon>Pseudonocardiales</taxon>
        <taxon>Pseudonocardiaceae</taxon>
        <taxon>Amycolatopsis</taxon>
    </lineage>
</organism>
<dbReference type="Pfam" id="PF00441">
    <property type="entry name" value="Acyl-CoA_dh_1"/>
    <property type="match status" value="1"/>
</dbReference>
<dbReference type="EMBL" id="NKYE01000004">
    <property type="protein sequence ID" value="OZM73555.1"/>
    <property type="molecule type" value="Genomic_DNA"/>
</dbReference>
<dbReference type="InterPro" id="IPR036250">
    <property type="entry name" value="AcylCo_DH-like_C"/>
</dbReference>
<evidence type="ECO:0000256" key="1">
    <source>
        <dbReference type="ARBA" id="ARBA00001974"/>
    </source>
</evidence>
<dbReference type="AlphaFoldDB" id="A0A263D828"/>
<feature type="domain" description="Acyl-CoA dehydrogenase/oxidase C-terminal" evidence="7">
    <location>
        <begin position="299"/>
        <end position="452"/>
    </location>
</feature>
<dbReference type="Gene3D" id="2.40.110.20">
    <property type="match status" value="1"/>
</dbReference>
<evidence type="ECO:0000259" key="8">
    <source>
        <dbReference type="Pfam" id="PF02770"/>
    </source>
</evidence>
<dbReference type="InterPro" id="IPR006091">
    <property type="entry name" value="Acyl-CoA_Oxase/DH_mid-dom"/>
</dbReference>
<keyword evidence="11" id="KW-1185">Reference proteome</keyword>
<evidence type="ECO:0000256" key="4">
    <source>
        <dbReference type="ARBA" id="ARBA00022827"/>
    </source>
</evidence>
<keyword evidence="3 5" id="KW-0285">Flavoprotein</keyword>
<dbReference type="Pfam" id="PF02770">
    <property type="entry name" value="Acyl-CoA_dh_M"/>
    <property type="match status" value="1"/>
</dbReference>
<evidence type="ECO:0000259" key="9">
    <source>
        <dbReference type="Pfam" id="PF18158"/>
    </source>
</evidence>
<feature type="domain" description="Acyl-CoA oxidase/dehydrogenase middle" evidence="8">
    <location>
        <begin position="196"/>
        <end position="287"/>
    </location>
</feature>
<dbReference type="FunCoup" id="A0A263D828">
    <property type="interactions" value="25"/>
</dbReference>
<evidence type="ECO:0000256" key="6">
    <source>
        <dbReference type="SAM" id="MobiDB-lite"/>
    </source>
</evidence>